<sequence length="380" mass="42558">MMMSTGDLKGCLRKLDAQLRALKYPREVDYNGLSKGDPAAFLPIVSYAFISHSPLVAEHLVGFGVELTGKSDLRFIEAIYKVLRDLFHYKPALSKQQFLQFGFAERKTCVLCDVIAFALQKHKELSKLVKTKPRARFPTSGSESKIEILPLQGDTMKVTPPTVSLSRPLVERHLGRRAVVSSSSPSEDEEPRQEEEDISEKCQGVEEIRHQVYTHSQTDPVVEGRLVALEAQLQLVQTRLGRLLALEERLDLLEQASTGTVTIDKHQWENLESRVLLLETRLALSTANGQRESFVVNEGTSHYMVENATEISESRHSPPESLSHTLGLGHVQSSTPGPCYPISPSVETKMPEDNIKERLERMVNMMKDTSSLLQNVDPSK</sequence>
<proteinExistence type="predicted"/>
<keyword evidence="2" id="KW-1185">Reference proteome</keyword>
<evidence type="ECO:0000313" key="2">
    <source>
        <dbReference type="Proteomes" id="UP001157502"/>
    </source>
</evidence>
<comment type="caution">
    <text evidence="1">The sequence shown here is derived from an EMBL/GenBank/DDBJ whole genome shotgun (WGS) entry which is preliminary data.</text>
</comment>
<name>A0ACC2GAH2_DALPE</name>
<gene>
    <name evidence="1" type="ORF">DPEC_G00182240</name>
</gene>
<dbReference type="EMBL" id="CM055742">
    <property type="protein sequence ID" value="KAJ8000618.1"/>
    <property type="molecule type" value="Genomic_DNA"/>
</dbReference>
<reference evidence="1" key="1">
    <citation type="submission" date="2021-05" db="EMBL/GenBank/DDBJ databases">
        <authorList>
            <person name="Pan Q."/>
            <person name="Jouanno E."/>
            <person name="Zahm M."/>
            <person name="Klopp C."/>
            <person name="Cabau C."/>
            <person name="Louis A."/>
            <person name="Berthelot C."/>
            <person name="Parey E."/>
            <person name="Roest Crollius H."/>
            <person name="Montfort J."/>
            <person name="Robinson-Rechavi M."/>
            <person name="Bouchez O."/>
            <person name="Lampietro C."/>
            <person name="Lopez Roques C."/>
            <person name="Donnadieu C."/>
            <person name="Postlethwait J."/>
            <person name="Bobe J."/>
            <person name="Dillon D."/>
            <person name="Chandos A."/>
            <person name="von Hippel F."/>
            <person name="Guiguen Y."/>
        </authorList>
    </citation>
    <scope>NUCLEOTIDE SEQUENCE</scope>
    <source>
        <strain evidence="1">YG-Jan2019</strain>
    </source>
</reference>
<evidence type="ECO:0000313" key="1">
    <source>
        <dbReference type="EMBL" id="KAJ8000618.1"/>
    </source>
</evidence>
<organism evidence="1 2">
    <name type="scientific">Dallia pectoralis</name>
    <name type="common">Alaska blackfish</name>
    <dbReference type="NCBI Taxonomy" id="75939"/>
    <lineage>
        <taxon>Eukaryota</taxon>
        <taxon>Metazoa</taxon>
        <taxon>Chordata</taxon>
        <taxon>Craniata</taxon>
        <taxon>Vertebrata</taxon>
        <taxon>Euteleostomi</taxon>
        <taxon>Actinopterygii</taxon>
        <taxon>Neopterygii</taxon>
        <taxon>Teleostei</taxon>
        <taxon>Protacanthopterygii</taxon>
        <taxon>Esociformes</taxon>
        <taxon>Umbridae</taxon>
        <taxon>Dallia</taxon>
    </lineage>
</organism>
<accession>A0ACC2GAH2</accession>
<protein>
    <submittedName>
        <fullName evidence="1">Uncharacterized protein</fullName>
    </submittedName>
</protein>
<dbReference type="Proteomes" id="UP001157502">
    <property type="component" value="Chromosome 15"/>
</dbReference>